<dbReference type="SUPFAM" id="SSF141868">
    <property type="entry name" value="EAL domain-like"/>
    <property type="match status" value="1"/>
</dbReference>
<feature type="domain" description="EAL" evidence="2">
    <location>
        <begin position="366"/>
        <end position="615"/>
    </location>
</feature>
<keyword evidence="1" id="KW-1133">Transmembrane helix</keyword>
<keyword evidence="5" id="KW-1185">Reference proteome</keyword>
<dbReference type="Pfam" id="PF00563">
    <property type="entry name" value="EAL"/>
    <property type="match status" value="1"/>
</dbReference>
<dbReference type="Pfam" id="PF00990">
    <property type="entry name" value="GGDEF"/>
    <property type="match status" value="1"/>
</dbReference>
<dbReference type="PROSITE" id="PS50883">
    <property type="entry name" value="EAL"/>
    <property type="match status" value="1"/>
</dbReference>
<dbReference type="InterPro" id="IPR050706">
    <property type="entry name" value="Cyclic-di-GMP_PDE-like"/>
</dbReference>
<dbReference type="PANTHER" id="PTHR33121">
    <property type="entry name" value="CYCLIC DI-GMP PHOSPHODIESTERASE PDEF"/>
    <property type="match status" value="1"/>
</dbReference>
<comment type="caution">
    <text evidence="4">The sequence shown here is derived from an EMBL/GenBank/DDBJ whole genome shotgun (WGS) entry which is preliminary data.</text>
</comment>
<evidence type="ECO:0000259" key="2">
    <source>
        <dbReference type="PROSITE" id="PS50883"/>
    </source>
</evidence>
<dbReference type="InterPro" id="IPR043128">
    <property type="entry name" value="Rev_trsase/Diguanyl_cyclase"/>
</dbReference>
<name>A0ABQ6CVZ1_9HYPH</name>
<dbReference type="InterPro" id="IPR001633">
    <property type="entry name" value="EAL_dom"/>
</dbReference>
<dbReference type="SMART" id="SM00267">
    <property type="entry name" value="GGDEF"/>
    <property type="match status" value="1"/>
</dbReference>
<feature type="transmembrane region" description="Helical" evidence="1">
    <location>
        <begin position="135"/>
        <end position="155"/>
    </location>
</feature>
<organism evidence="4 5">
    <name type="scientific">Labrys miyagiensis</name>
    <dbReference type="NCBI Taxonomy" id="346912"/>
    <lineage>
        <taxon>Bacteria</taxon>
        <taxon>Pseudomonadati</taxon>
        <taxon>Pseudomonadota</taxon>
        <taxon>Alphaproteobacteria</taxon>
        <taxon>Hyphomicrobiales</taxon>
        <taxon>Xanthobacteraceae</taxon>
        <taxon>Labrys</taxon>
    </lineage>
</organism>
<proteinExistence type="predicted"/>
<protein>
    <submittedName>
        <fullName evidence="4">Diguanylate cyclase</fullName>
    </submittedName>
</protein>
<sequence>MRKGLWLAVLAYLLFSITDIILIPDVSVSTIAARSSISVLSLAILEIFILKEGSKDVLEMVCALAVVLGYAGWLLVAIKTEHVQNFSHYMVFGALFMMGANLFFAFRFSISVVSSILILLFFFVSLGSFPADLPYKICIGTFFMSCFVFTAYINWNLNLERFNVFLNALEAKRQQKEAAERGQALLRLSRTDPLTNLNNRRAIDEILRHYHDDWRYFGTNFGILLIDVDFFKKFNDYHGHPQGDHCLSLVAKALGSITKSYGGSIGRYGGEEFIALVRADCKEQLIAFAEAVRRTVEELALPHRGRRDRSSIVTASIGASITREGTDAKLERMISEADRALYLAKANGRNCVRLFEPNDPGGSDLNDRIAGALKDAINRDLVSLAYQPIKHIESGRIDTVEALMRLHTSDGMEISPYFFIPIAEKYGTILDLQLWMIRTVCTEILAECDVLNVSVNISPIELKTADFAASVAAILEETGAPGDRLIFEITERLEIELESEILTCIRALKLLGIRIWLDDFGTGFAGLSWLRLIDFDTVKIDRSFLADCATSEGRILLCDIANLVRNRGPNILVEGVESNEQLVLLRELGIDQAQGFHIGMPSPAERLLRGGAILATARETV</sequence>
<dbReference type="NCBIfam" id="TIGR00254">
    <property type="entry name" value="GGDEF"/>
    <property type="match status" value="1"/>
</dbReference>
<reference evidence="5" key="1">
    <citation type="journal article" date="2019" name="Int. J. Syst. Evol. Microbiol.">
        <title>The Global Catalogue of Microorganisms (GCM) 10K type strain sequencing project: providing services to taxonomists for standard genome sequencing and annotation.</title>
        <authorList>
            <consortium name="The Broad Institute Genomics Platform"/>
            <consortium name="The Broad Institute Genome Sequencing Center for Infectious Disease"/>
            <person name="Wu L."/>
            <person name="Ma J."/>
        </authorList>
    </citation>
    <scope>NUCLEOTIDE SEQUENCE [LARGE SCALE GENOMIC DNA]</scope>
    <source>
        <strain evidence="5">NBRC 101365</strain>
    </source>
</reference>
<dbReference type="SUPFAM" id="SSF55073">
    <property type="entry name" value="Nucleotide cyclase"/>
    <property type="match status" value="1"/>
</dbReference>
<dbReference type="InterPro" id="IPR035919">
    <property type="entry name" value="EAL_sf"/>
</dbReference>
<dbReference type="InterPro" id="IPR029787">
    <property type="entry name" value="Nucleotide_cyclase"/>
</dbReference>
<keyword evidence="1" id="KW-0472">Membrane</keyword>
<dbReference type="Gene3D" id="3.20.20.450">
    <property type="entry name" value="EAL domain"/>
    <property type="match status" value="1"/>
</dbReference>
<dbReference type="PROSITE" id="PS50887">
    <property type="entry name" value="GGDEF"/>
    <property type="match status" value="1"/>
</dbReference>
<keyword evidence="1" id="KW-0812">Transmembrane</keyword>
<feature type="domain" description="GGDEF" evidence="3">
    <location>
        <begin position="219"/>
        <end position="357"/>
    </location>
</feature>
<dbReference type="InterPro" id="IPR000160">
    <property type="entry name" value="GGDEF_dom"/>
</dbReference>
<dbReference type="Gene3D" id="3.30.70.270">
    <property type="match status" value="1"/>
</dbReference>
<evidence type="ECO:0000313" key="5">
    <source>
        <dbReference type="Proteomes" id="UP001156882"/>
    </source>
</evidence>
<dbReference type="CDD" id="cd01948">
    <property type="entry name" value="EAL"/>
    <property type="match status" value="1"/>
</dbReference>
<evidence type="ECO:0000259" key="3">
    <source>
        <dbReference type="PROSITE" id="PS50887"/>
    </source>
</evidence>
<dbReference type="PANTHER" id="PTHR33121:SF70">
    <property type="entry name" value="SIGNALING PROTEIN YKOW"/>
    <property type="match status" value="1"/>
</dbReference>
<evidence type="ECO:0000256" key="1">
    <source>
        <dbReference type="SAM" id="Phobius"/>
    </source>
</evidence>
<dbReference type="CDD" id="cd01949">
    <property type="entry name" value="GGDEF"/>
    <property type="match status" value="1"/>
</dbReference>
<gene>
    <name evidence="4" type="ORF">GCM10007874_54700</name>
</gene>
<accession>A0ABQ6CVZ1</accession>
<feature type="transmembrane region" description="Helical" evidence="1">
    <location>
        <begin position="30"/>
        <end position="50"/>
    </location>
</feature>
<dbReference type="SMART" id="SM00052">
    <property type="entry name" value="EAL"/>
    <property type="match status" value="1"/>
</dbReference>
<dbReference type="Proteomes" id="UP001156882">
    <property type="component" value="Unassembled WGS sequence"/>
</dbReference>
<dbReference type="EMBL" id="BSPC01000063">
    <property type="protein sequence ID" value="GLS22452.1"/>
    <property type="molecule type" value="Genomic_DNA"/>
</dbReference>
<evidence type="ECO:0000313" key="4">
    <source>
        <dbReference type="EMBL" id="GLS22452.1"/>
    </source>
</evidence>
<feature type="transmembrane region" description="Helical" evidence="1">
    <location>
        <begin position="57"/>
        <end position="78"/>
    </location>
</feature>
<feature type="transmembrane region" description="Helical" evidence="1">
    <location>
        <begin position="90"/>
        <end position="123"/>
    </location>
</feature>